<dbReference type="PANTHER" id="PTHR37610">
    <property type="entry name" value="CCHC-TYPE DOMAIN-CONTAINING PROTEIN"/>
    <property type="match status" value="1"/>
</dbReference>
<gene>
    <name evidence="3" type="ORF">F0562_015276</name>
</gene>
<evidence type="ECO:0000313" key="4">
    <source>
        <dbReference type="Proteomes" id="UP000325577"/>
    </source>
</evidence>
<evidence type="ECO:0000313" key="3">
    <source>
        <dbReference type="EMBL" id="KAA8517802.1"/>
    </source>
</evidence>
<name>A0A5J4ZJY5_9ASTE</name>
<dbReference type="EMBL" id="CM018050">
    <property type="protein sequence ID" value="KAA8517802.1"/>
    <property type="molecule type" value="Genomic_DNA"/>
</dbReference>
<feature type="region of interest" description="Disordered" evidence="1">
    <location>
        <begin position="1"/>
        <end position="27"/>
    </location>
</feature>
<dbReference type="Proteomes" id="UP000325577">
    <property type="component" value="Linkage Group LG7"/>
</dbReference>
<dbReference type="Pfam" id="PF14244">
    <property type="entry name" value="Retrotran_gag_3"/>
    <property type="match status" value="1"/>
</dbReference>
<feature type="compositionally biased region" description="Low complexity" evidence="1">
    <location>
        <begin position="15"/>
        <end position="25"/>
    </location>
</feature>
<dbReference type="InterPro" id="IPR029472">
    <property type="entry name" value="Copia-like_N"/>
</dbReference>
<reference evidence="3 4" key="1">
    <citation type="submission" date="2019-09" db="EMBL/GenBank/DDBJ databases">
        <title>A chromosome-level genome assembly of the Chinese tupelo Nyssa sinensis.</title>
        <authorList>
            <person name="Yang X."/>
            <person name="Kang M."/>
            <person name="Yang Y."/>
            <person name="Xiong H."/>
            <person name="Wang M."/>
            <person name="Zhang Z."/>
            <person name="Wang Z."/>
            <person name="Wu H."/>
            <person name="Ma T."/>
            <person name="Liu J."/>
            <person name="Xi Z."/>
        </authorList>
    </citation>
    <scope>NUCLEOTIDE SEQUENCE [LARGE SCALE GENOMIC DNA]</scope>
    <source>
        <strain evidence="3">J267</strain>
        <tissue evidence="3">Leaf</tissue>
    </source>
</reference>
<feature type="compositionally biased region" description="Polar residues" evidence="1">
    <location>
        <begin position="1"/>
        <end position="14"/>
    </location>
</feature>
<protein>
    <recommendedName>
        <fullName evidence="2">Retrotransposon Copia-like N-terminal domain-containing protein</fullName>
    </recommendedName>
</protein>
<dbReference type="PANTHER" id="PTHR37610:SF97">
    <property type="entry name" value="RETROTRANSPOSON GAG DOMAIN-CONTAINING PROTEIN"/>
    <property type="match status" value="1"/>
</dbReference>
<keyword evidence="4" id="KW-1185">Reference proteome</keyword>
<proteinExistence type="predicted"/>
<dbReference type="AlphaFoldDB" id="A0A5J4ZJY5"/>
<accession>A0A5J4ZJY5</accession>
<feature type="domain" description="Retrotransposon Copia-like N-terminal" evidence="2">
    <location>
        <begin position="42"/>
        <end position="89"/>
    </location>
</feature>
<evidence type="ECO:0000259" key="2">
    <source>
        <dbReference type="Pfam" id="PF14244"/>
    </source>
</evidence>
<sequence>MARSGQNNNNNRFQPLTSPSLSSTSAPEQVSIENLSSRFFLHSGDHPGLVLVSHSLIGSNFNTWSRVMLIALNAKNKLGFVDGSISQPSPNDLATRLWSRCNSMAASWLLNVVSKEIADSLLYLNSTHAVWTDLHDRFRQSNAPRIFQIKQQLQVLMLDPLPFVAKVFNLVVQEERQRAIGSGQLPSSESMAFNISQPSSSIAAASIQNKPK</sequence>
<organism evidence="3 4">
    <name type="scientific">Nyssa sinensis</name>
    <dbReference type="NCBI Taxonomy" id="561372"/>
    <lineage>
        <taxon>Eukaryota</taxon>
        <taxon>Viridiplantae</taxon>
        <taxon>Streptophyta</taxon>
        <taxon>Embryophyta</taxon>
        <taxon>Tracheophyta</taxon>
        <taxon>Spermatophyta</taxon>
        <taxon>Magnoliopsida</taxon>
        <taxon>eudicotyledons</taxon>
        <taxon>Gunneridae</taxon>
        <taxon>Pentapetalae</taxon>
        <taxon>asterids</taxon>
        <taxon>Cornales</taxon>
        <taxon>Nyssaceae</taxon>
        <taxon>Nyssa</taxon>
    </lineage>
</organism>
<dbReference type="OrthoDB" id="1101777at2759"/>
<evidence type="ECO:0000256" key="1">
    <source>
        <dbReference type="SAM" id="MobiDB-lite"/>
    </source>
</evidence>